<feature type="region of interest" description="Disordered" evidence="5">
    <location>
        <begin position="222"/>
        <end position="252"/>
    </location>
</feature>
<dbReference type="AlphaFoldDB" id="A0AAD7ZZZ3"/>
<proteinExistence type="inferred from homology"/>
<evidence type="ECO:0000256" key="2">
    <source>
        <dbReference type="ARBA" id="ARBA00023161"/>
    </source>
</evidence>
<evidence type="ECO:0000313" key="7">
    <source>
        <dbReference type="Proteomes" id="UP001233999"/>
    </source>
</evidence>
<feature type="non-terminal residue" evidence="6">
    <location>
        <position position="684"/>
    </location>
</feature>
<protein>
    <recommendedName>
        <fullName evidence="3 4">Nonsense-mediated mRNA decay factor SMG8</fullName>
    </recommendedName>
</protein>
<sequence length="684" mass="75448">ANSLFAIPANQEFVFVQTKVDPSTDSVANMVNSLIDFCKAPTNDSNRNNEEIINTFSKLSLETSDHNFRTFLKQHIDQAYNKGFDDNFGRHSTPGYFEIPSASLWFEVSNKAFNFFMLMSYLRIKNIASLLDTDMRFSEGRCGKVLPLATATYQENLPPHYTRDYHETKLAHALSVFAVHARGPLFEQYTAQLEKDCDRFWKNGRQMCEVLSLTGNPCTNPLHRGGGEGAGGGELQGEANKTLDDPEPSESLDRTQLPLMEHSSGVRYISACNCGRKQGPREDPFTMRAANYDFYQLLGEECGCNHLESIRFPVFQPTNSKVRAAQLFSSKTSSGTPQGNTQGFSLERDGDTRVDPGFVSGQSGGSDIIQEETVSRLSPNPPRGDHSLPDTGHEIIIQVSDTDSESNKDKSLVRQPSTTEYLPGMLHADSPAGLLPQFPSWSLVCLGPSSLYSHNLGLQDQQQAGLLGGSAYLLPWDVTVRLEHHRDRGSGWPTVSDQYGSRGKIQATTGALLRGRKGKGGNKDLSEFVVKIFVGVEYECPRGHRFMCSAPDKVLKTTGSGLVKDNGNKVTGNDMPLYFPCPCRNAKPLVAQLMRIHVVTPKAPIHVTLNPRVQPAPASCPVFVTGCEQPLKLSQSAYWVLRLPYVYVGEHGPYLAPKQPVPLSYGRLLSGVYGITEVQLSENK</sequence>
<keyword evidence="2 4" id="KW-0866">Nonsense-mediated mRNA decay</keyword>
<feature type="region of interest" description="Disordered" evidence="5">
    <location>
        <begin position="329"/>
        <end position="390"/>
    </location>
</feature>
<comment type="function">
    <text evidence="4">Involved in nonsense-mediated decay (NMD) of mRNAs containing premature stop codons.</text>
</comment>
<feature type="compositionally biased region" description="Polar residues" evidence="5">
    <location>
        <begin position="329"/>
        <end position="344"/>
    </location>
</feature>
<evidence type="ECO:0000313" key="6">
    <source>
        <dbReference type="EMBL" id="KAJ9589501.1"/>
    </source>
</evidence>
<organism evidence="6 7">
    <name type="scientific">Diploptera punctata</name>
    <name type="common">Pacific beetle cockroach</name>
    <dbReference type="NCBI Taxonomy" id="6984"/>
    <lineage>
        <taxon>Eukaryota</taxon>
        <taxon>Metazoa</taxon>
        <taxon>Ecdysozoa</taxon>
        <taxon>Arthropoda</taxon>
        <taxon>Hexapoda</taxon>
        <taxon>Insecta</taxon>
        <taxon>Pterygota</taxon>
        <taxon>Neoptera</taxon>
        <taxon>Polyneoptera</taxon>
        <taxon>Dictyoptera</taxon>
        <taxon>Blattodea</taxon>
        <taxon>Blaberoidea</taxon>
        <taxon>Blaberidae</taxon>
        <taxon>Diplopterinae</taxon>
        <taxon>Diploptera</taxon>
    </lineage>
</organism>
<evidence type="ECO:0000256" key="5">
    <source>
        <dbReference type="SAM" id="MobiDB-lite"/>
    </source>
</evidence>
<evidence type="ECO:0000256" key="4">
    <source>
        <dbReference type="RuleBase" id="RU367133"/>
    </source>
</evidence>
<evidence type="ECO:0000256" key="3">
    <source>
        <dbReference type="ARBA" id="ARBA00029509"/>
    </source>
</evidence>
<comment type="caution">
    <text evidence="6">The sequence shown here is derived from an EMBL/GenBank/DDBJ whole genome shotgun (WGS) entry which is preliminary data.</text>
</comment>
<dbReference type="InterPro" id="IPR019354">
    <property type="entry name" value="SMG8-like"/>
</dbReference>
<evidence type="ECO:0000256" key="1">
    <source>
        <dbReference type="ARBA" id="ARBA00006443"/>
    </source>
</evidence>
<comment type="similarity">
    <text evidence="1 4">Belongs to the SMG8 family.</text>
</comment>
<accession>A0AAD7ZZZ3</accession>
<keyword evidence="7" id="KW-1185">Reference proteome</keyword>
<dbReference type="Pfam" id="PF10220">
    <property type="entry name" value="Smg8_Smg9"/>
    <property type="match status" value="1"/>
</dbReference>
<name>A0AAD7ZZZ3_DIPPU</name>
<dbReference type="PANTHER" id="PTHR13091:SF0">
    <property type="entry name" value="NONSENSE-MEDIATED MRNA DECAY FACTOR SMG8"/>
    <property type="match status" value="1"/>
</dbReference>
<gene>
    <name evidence="6" type="ORF">L9F63_017286</name>
</gene>
<dbReference type="GO" id="GO:0000184">
    <property type="term" value="P:nuclear-transcribed mRNA catabolic process, nonsense-mediated decay"/>
    <property type="evidence" value="ECO:0007669"/>
    <property type="project" value="UniProtKB-UniRule"/>
</dbReference>
<dbReference type="Proteomes" id="UP001233999">
    <property type="component" value="Unassembled WGS sequence"/>
</dbReference>
<reference evidence="6" key="2">
    <citation type="submission" date="2023-05" db="EMBL/GenBank/DDBJ databases">
        <authorList>
            <person name="Fouks B."/>
        </authorList>
    </citation>
    <scope>NUCLEOTIDE SEQUENCE</scope>
    <source>
        <strain evidence="6">Stay&amp;Tobe</strain>
        <tissue evidence="6">Testes</tissue>
    </source>
</reference>
<dbReference type="EMBL" id="JASPKZ010004936">
    <property type="protein sequence ID" value="KAJ9589501.1"/>
    <property type="molecule type" value="Genomic_DNA"/>
</dbReference>
<dbReference type="PANTHER" id="PTHR13091">
    <property type="entry name" value="AMPLIFIED IN BREAST CANCER 2-RELATED"/>
    <property type="match status" value="1"/>
</dbReference>
<reference evidence="6" key="1">
    <citation type="journal article" date="2023" name="IScience">
        <title>Live-bearing cockroach genome reveals convergent evolutionary mechanisms linked to viviparity in insects and beyond.</title>
        <authorList>
            <person name="Fouks B."/>
            <person name="Harrison M.C."/>
            <person name="Mikhailova A.A."/>
            <person name="Marchal E."/>
            <person name="English S."/>
            <person name="Carruthers M."/>
            <person name="Jennings E.C."/>
            <person name="Chiamaka E.L."/>
            <person name="Frigard R.A."/>
            <person name="Pippel M."/>
            <person name="Attardo G.M."/>
            <person name="Benoit J.B."/>
            <person name="Bornberg-Bauer E."/>
            <person name="Tobe S.S."/>
        </authorList>
    </citation>
    <scope>NUCLEOTIDE SEQUENCE</scope>
    <source>
        <strain evidence="6">Stay&amp;Tobe</strain>
    </source>
</reference>